<organism evidence="10 11">
    <name type="scientific">Diversispora eburnea</name>
    <dbReference type="NCBI Taxonomy" id="1213867"/>
    <lineage>
        <taxon>Eukaryota</taxon>
        <taxon>Fungi</taxon>
        <taxon>Fungi incertae sedis</taxon>
        <taxon>Mucoromycota</taxon>
        <taxon>Glomeromycotina</taxon>
        <taxon>Glomeromycetes</taxon>
        <taxon>Diversisporales</taxon>
        <taxon>Diversisporaceae</taxon>
        <taxon>Diversispora</taxon>
    </lineage>
</organism>
<evidence type="ECO:0000256" key="7">
    <source>
        <dbReference type="SAM" id="Coils"/>
    </source>
</evidence>
<dbReference type="GO" id="GO:0032040">
    <property type="term" value="C:small-subunit processome"/>
    <property type="evidence" value="ECO:0007669"/>
    <property type="project" value="InterPro"/>
</dbReference>
<dbReference type="Gene3D" id="2.30.31.10">
    <property type="entry name" value="Transcriptional Coactivator Pc4, Chain A"/>
    <property type="match status" value="1"/>
</dbReference>
<dbReference type="SUPFAM" id="SSF54447">
    <property type="entry name" value="ssDNA-binding transcriptional regulator domain"/>
    <property type="match status" value="1"/>
</dbReference>
<evidence type="ECO:0000313" key="10">
    <source>
        <dbReference type="EMBL" id="CAG8571580.1"/>
    </source>
</evidence>
<dbReference type="OrthoDB" id="759142at2759"/>
<comment type="caution">
    <text evidence="10">The sequence shown here is derived from an EMBL/GenBank/DDBJ whole genome shotgun (WGS) entry which is preliminary data.</text>
</comment>
<proteinExistence type="inferred from homology"/>
<evidence type="ECO:0000256" key="1">
    <source>
        <dbReference type="ARBA" id="ARBA00004479"/>
    </source>
</evidence>
<comment type="similarity">
    <text evidence="2">Belongs to the EMP24/GP25L family.</text>
</comment>
<sequence>MPKRKNNDYIEDSDEAAGDITTSKDKDNKDTKMEPSESTIRERDDDRGENGDGEAYFKLSEKKRVTVRKFKNMILIDFREFFTNSDGESNPTKKGIKFDLHATPPDHVIPKCISQYVPTDTLVVVTIKIGTGYNQKIDVEVTDNSDAHNKYGQKRDLDEETRIAFTTHADADISICFVNILDAPNSQYHRTVDLDVDVGAEAIDYNQLVKSEKLKPMEAELRKLEQVVQEIVDEMEYLRSREARMRDTNVYTSCTLKEVRKQGKDWEETELELQKFEQRRCLHRKKAVTKQDNPHNYCIATQNELLRESFRNIPGVPLLYINRSVLIVEPPSRATLEIAKKAEFEKTLAPRNEIKFLKKTNSDTIIKEENEIIKKKRKFKGVKEPNPL</sequence>
<keyword evidence="11" id="KW-1185">Reference proteome</keyword>
<dbReference type="AlphaFoldDB" id="A0A9N9BMH4"/>
<evidence type="ECO:0000256" key="3">
    <source>
        <dbReference type="ARBA" id="ARBA00022692"/>
    </source>
</evidence>
<dbReference type="Gene3D" id="3.40.50.1010">
    <property type="entry name" value="5'-nuclease"/>
    <property type="match status" value="1"/>
</dbReference>
<feature type="non-terminal residue" evidence="10">
    <location>
        <position position="388"/>
    </location>
</feature>
<dbReference type="GO" id="GO:0003677">
    <property type="term" value="F:DNA binding"/>
    <property type="evidence" value="ECO:0007669"/>
    <property type="project" value="InterPro"/>
</dbReference>
<dbReference type="Pfam" id="PF02229">
    <property type="entry name" value="PC4"/>
    <property type="match status" value="1"/>
</dbReference>
<dbReference type="SMART" id="SM01190">
    <property type="entry name" value="EMP24_GP25L"/>
    <property type="match status" value="1"/>
</dbReference>
<dbReference type="GO" id="GO:0016020">
    <property type="term" value="C:membrane"/>
    <property type="evidence" value="ECO:0007669"/>
    <property type="project" value="UniProtKB-SubCell"/>
</dbReference>
<name>A0A9N9BMH4_9GLOM</name>
<protein>
    <submittedName>
        <fullName evidence="10">8624_t:CDS:1</fullName>
    </submittedName>
</protein>
<reference evidence="10" key="1">
    <citation type="submission" date="2021-06" db="EMBL/GenBank/DDBJ databases">
        <authorList>
            <person name="Kallberg Y."/>
            <person name="Tangrot J."/>
            <person name="Rosling A."/>
        </authorList>
    </citation>
    <scope>NUCLEOTIDE SEQUENCE</scope>
    <source>
        <strain evidence="10">AZ414A</strain>
    </source>
</reference>
<dbReference type="Proteomes" id="UP000789706">
    <property type="component" value="Unassembled WGS sequence"/>
</dbReference>
<dbReference type="PANTHER" id="PTHR22811">
    <property type="entry name" value="TRANSMEMBRANE EMP24 DOMAIN-CONTAINING PROTEIN"/>
    <property type="match status" value="1"/>
</dbReference>
<evidence type="ECO:0000256" key="4">
    <source>
        <dbReference type="ARBA" id="ARBA00022729"/>
    </source>
</evidence>
<dbReference type="GO" id="GO:0006355">
    <property type="term" value="P:regulation of DNA-templated transcription"/>
    <property type="evidence" value="ECO:0007669"/>
    <property type="project" value="InterPro"/>
</dbReference>
<keyword evidence="7" id="KW-0175">Coiled coil</keyword>
<evidence type="ECO:0000259" key="9">
    <source>
        <dbReference type="PROSITE" id="PS50866"/>
    </source>
</evidence>
<evidence type="ECO:0000256" key="2">
    <source>
        <dbReference type="ARBA" id="ARBA00007104"/>
    </source>
</evidence>
<evidence type="ECO:0000256" key="6">
    <source>
        <dbReference type="ARBA" id="ARBA00023136"/>
    </source>
</evidence>
<dbReference type="InterPro" id="IPR003173">
    <property type="entry name" value="PC4_C"/>
</dbReference>
<keyword evidence="6" id="KW-0472">Membrane</keyword>
<evidence type="ECO:0000256" key="8">
    <source>
        <dbReference type="SAM" id="MobiDB-lite"/>
    </source>
</evidence>
<evidence type="ECO:0000313" key="11">
    <source>
        <dbReference type="Proteomes" id="UP000789706"/>
    </source>
</evidence>
<dbReference type="EMBL" id="CAJVPK010001113">
    <property type="protein sequence ID" value="CAG8571580.1"/>
    <property type="molecule type" value="Genomic_DNA"/>
</dbReference>
<feature type="region of interest" description="Disordered" evidence="8">
    <location>
        <begin position="1"/>
        <end position="53"/>
    </location>
</feature>
<comment type="subcellular location">
    <subcellularLocation>
        <location evidence="1">Membrane</location>
        <topology evidence="1">Single-pass type I membrane protein</topology>
    </subcellularLocation>
</comment>
<feature type="compositionally biased region" description="Basic and acidic residues" evidence="8">
    <location>
        <begin position="22"/>
        <end position="50"/>
    </location>
</feature>
<dbReference type="Pfam" id="PF01105">
    <property type="entry name" value="EMP24_GP25L"/>
    <property type="match status" value="1"/>
</dbReference>
<dbReference type="InterPro" id="IPR009038">
    <property type="entry name" value="GOLD_dom"/>
</dbReference>
<accession>A0A9N9BMH4</accession>
<keyword evidence="4" id="KW-0732">Signal</keyword>
<dbReference type="PROSITE" id="PS50866">
    <property type="entry name" value="GOLD"/>
    <property type="match status" value="1"/>
</dbReference>
<dbReference type="InterPro" id="IPR009044">
    <property type="entry name" value="ssDNA-bd_transcriptional_reg"/>
</dbReference>
<keyword evidence="5" id="KW-1133">Transmembrane helix</keyword>
<keyword evidence="3" id="KW-0812">Transmembrane</keyword>
<feature type="coiled-coil region" evidence="7">
    <location>
        <begin position="214"/>
        <end position="241"/>
    </location>
</feature>
<evidence type="ECO:0000256" key="5">
    <source>
        <dbReference type="ARBA" id="ARBA00022989"/>
    </source>
</evidence>
<gene>
    <name evidence="10" type="ORF">DEBURN_LOCUS8109</name>
</gene>
<feature type="domain" description="GOLD" evidence="9">
    <location>
        <begin position="110"/>
        <end position="198"/>
    </location>
</feature>
<feature type="non-terminal residue" evidence="10">
    <location>
        <position position="1"/>
    </location>
</feature>
<dbReference type="InterPro" id="IPR015720">
    <property type="entry name" value="Emp24-like"/>
</dbReference>